<organism evidence="1">
    <name type="scientific">Rhizophora mucronata</name>
    <name type="common">Asiatic mangrove</name>
    <dbReference type="NCBI Taxonomy" id="61149"/>
    <lineage>
        <taxon>Eukaryota</taxon>
        <taxon>Viridiplantae</taxon>
        <taxon>Streptophyta</taxon>
        <taxon>Embryophyta</taxon>
        <taxon>Tracheophyta</taxon>
        <taxon>Spermatophyta</taxon>
        <taxon>Magnoliopsida</taxon>
        <taxon>eudicotyledons</taxon>
        <taxon>Gunneridae</taxon>
        <taxon>Pentapetalae</taxon>
        <taxon>rosids</taxon>
        <taxon>fabids</taxon>
        <taxon>Malpighiales</taxon>
        <taxon>Rhizophoraceae</taxon>
        <taxon>Rhizophora</taxon>
    </lineage>
</organism>
<accession>A0A2P2Q2N4</accession>
<name>A0A2P2Q2N4_RHIMU</name>
<protein>
    <submittedName>
        <fullName evidence="1">Uncharacterized protein</fullName>
    </submittedName>
</protein>
<sequence length="15" mass="1900">MNDDIEERVFLLHRI</sequence>
<reference evidence="1" key="1">
    <citation type="submission" date="2018-02" db="EMBL/GenBank/DDBJ databases">
        <title>Rhizophora mucronata_Transcriptome.</title>
        <authorList>
            <person name="Meera S.P."/>
            <person name="Sreeshan A."/>
            <person name="Augustine A."/>
        </authorList>
    </citation>
    <scope>NUCLEOTIDE SEQUENCE</scope>
    <source>
        <tissue evidence="1">Leaf</tissue>
    </source>
</reference>
<dbReference type="EMBL" id="GGEC01080679">
    <property type="protein sequence ID" value="MBX61163.1"/>
    <property type="molecule type" value="Transcribed_RNA"/>
</dbReference>
<proteinExistence type="predicted"/>
<evidence type="ECO:0000313" key="1">
    <source>
        <dbReference type="EMBL" id="MBX61163.1"/>
    </source>
</evidence>